<keyword evidence="3 7" id="KW-0489">Methyltransferase</keyword>
<dbReference type="RefSeq" id="WP_186858633.1">
    <property type="nucleotide sequence ID" value="NZ_JACOON010000007.1"/>
</dbReference>
<evidence type="ECO:0000313" key="7">
    <source>
        <dbReference type="EMBL" id="MBC5649184.1"/>
    </source>
</evidence>
<organism evidence="7 8">
    <name type="scientific">Christensenella tenuis</name>
    <dbReference type="NCBI Taxonomy" id="2763033"/>
    <lineage>
        <taxon>Bacteria</taxon>
        <taxon>Bacillati</taxon>
        <taxon>Bacillota</taxon>
        <taxon>Clostridia</taxon>
        <taxon>Christensenellales</taxon>
        <taxon>Christensenellaceae</taxon>
        <taxon>Christensenella</taxon>
    </lineage>
</organism>
<dbReference type="EMBL" id="JACOON010000007">
    <property type="protein sequence ID" value="MBC5649184.1"/>
    <property type="molecule type" value="Genomic_DNA"/>
</dbReference>
<dbReference type="InterPro" id="IPR051810">
    <property type="entry name" value="Precorrin_MeTrfase"/>
</dbReference>
<reference evidence="7 8" key="1">
    <citation type="submission" date="2020-08" db="EMBL/GenBank/DDBJ databases">
        <title>Genome public.</title>
        <authorList>
            <person name="Liu C."/>
            <person name="Sun Q."/>
        </authorList>
    </citation>
    <scope>NUCLEOTIDE SEQUENCE [LARGE SCALE GENOMIC DNA]</scope>
    <source>
        <strain evidence="7 8">NSJ-35</strain>
    </source>
</reference>
<dbReference type="InterPro" id="IPR014776">
    <property type="entry name" value="4pyrrole_Mease_sub2"/>
</dbReference>
<comment type="caution">
    <text evidence="7">The sequence shown here is derived from an EMBL/GenBank/DDBJ whole genome shotgun (WGS) entry which is preliminary data.</text>
</comment>
<dbReference type="Gene3D" id="3.40.1010.10">
    <property type="entry name" value="Cobalt-precorrin-4 Transmethylase, Domain 1"/>
    <property type="match status" value="1"/>
</dbReference>
<keyword evidence="2" id="KW-0169">Cobalamin biosynthesis</keyword>
<dbReference type="GO" id="GO:0030789">
    <property type="term" value="F:precorrin-3B C17-methyltransferase activity"/>
    <property type="evidence" value="ECO:0007669"/>
    <property type="project" value="UniProtKB-EC"/>
</dbReference>
<dbReference type="InterPro" id="IPR035996">
    <property type="entry name" value="4pyrrol_Methylase_sf"/>
</dbReference>
<evidence type="ECO:0000256" key="5">
    <source>
        <dbReference type="ARBA" id="ARBA00022691"/>
    </source>
</evidence>
<dbReference type="NCBIfam" id="TIGR01466">
    <property type="entry name" value="cobJ_cbiH"/>
    <property type="match status" value="1"/>
</dbReference>
<dbReference type="Gene3D" id="3.30.950.10">
    <property type="entry name" value="Methyltransferase, Cobalt-precorrin-4 Transmethylase, Domain 2"/>
    <property type="match status" value="1"/>
</dbReference>
<dbReference type="PANTHER" id="PTHR47036:SF1">
    <property type="entry name" value="COBALT-FACTOR III C(17)-METHYLTRANSFERASE-RELATED"/>
    <property type="match status" value="1"/>
</dbReference>
<name>A0ABR7EHG9_9FIRM</name>
<dbReference type="Proteomes" id="UP000606889">
    <property type="component" value="Unassembled WGS sequence"/>
</dbReference>
<evidence type="ECO:0000256" key="2">
    <source>
        <dbReference type="ARBA" id="ARBA00022573"/>
    </source>
</evidence>
<evidence type="ECO:0000256" key="3">
    <source>
        <dbReference type="ARBA" id="ARBA00022603"/>
    </source>
</evidence>
<accession>A0ABR7EHG9</accession>
<dbReference type="EC" id="2.1.1.131" evidence="7"/>
<sequence length="243" mass="26575">MKKIYMVGLGPGKREAMTYEAVNAIRESDVIVGYDFYVKLIGDLAAGKEVFSTPMKRELERCREALEFALQGKTVAFVCSGDAGVYGMAGIMMEVAAGHPEVEIEVVCGVTAACSAAGVMGAPLIHDFAVISLSDLLTPWEKIEKRLDFAAKADFVICLYNPYSKKRTGHLARACQIMLKSKSADTKCGYVKNIGREGECHVLCTLEELRDQKLDMFTTVIVGNSETVVLNGRLVTPRGYQNK</sequence>
<protein>
    <submittedName>
        <fullName evidence="7">Precorrin-3B C(17)-methyltransferase</fullName>
        <ecNumber evidence="7">2.1.1.131</ecNumber>
    </submittedName>
</protein>
<dbReference type="CDD" id="cd11646">
    <property type="entry name" value="Precorrin_3B_C17_MT"/>
    <property type="match status" value="1"/>
</dbReference>
<dbReference type="SUPFAM" id="SSF53790">
    <property type="entry name" value="Tetrapyrrole methylase"/>
    <property type="match status" value="1"/>
</dbReference>
<feature type="domain" description="Tetrapyrrole methylase" evidence="6">
    <location>
        <begin position="3"/>
        <end position="209"/>
    </location>
</feature>
<dbReference type="InterPro" id="IPR014777">
    <property type="entry name" value="4pyrrole_Mease_sub1"/>
</dbReference>
<dbReference type="Pfam" id="PF00590">
    <property type="entry name" value="TP_methylase"/>
    <property type="match status" value="1"/>
</dbReference>
<keyword evidence="8" id="KW-1185">Reference proteome</keyword>
<comment type="pathway">
    <text evidence="1">Cofactor biosynthesis; adenosylcobalamin biosynthesis.</text>
</comment>
<dbReference type="InterPro" id="IPR006363">
    <property type="entry name" value="Cbl_synth_CobJ/CibH_dom"/>
</dbReference>
<evidence type="ECO:0000256" key="1">
    <source>
        <dbReference type="ARBA" id="ARBA00004953"/>
    </source>
</evidence>
<proteinExistence type="predicted"/>
<gene>
    <name evidence="7" type="primary">cobJ</name>
    <name evidence="7" type="ORF">H8S18_12620</name>
</gene>
<keyword evidence="5" id="KW-0949">S-adenosyl-L-methionine</keyword>
<dbReference type="InterPro" id="IPR000878">
    <property type="entry name" value="4pyrrol_Mease"/>
</dbReference>
<keyword evidence="4 7" id="KW-0808">Transferase</keyword>
<dbReference type="GO" id="GO:0032259">
    <property type="term" value="P:methylation"/>
    <property type="evidence" value="ECO:0007669"/>
    <property type="project" value="UniProtKB-KW"/>
</dbReference>
<dbReference type="PANTHER" id="PTHR47036">
    <property type="entry name" value="COBALT-FACTOR III C(17)-METHYLTRANSFERASE-RELATED"/>
    <property type="match status" value="1"/>
</dbReference>
<evidence type="ECO:0000259" key="6">
    <source>
        <dbReference type="Pfam" id="PF00590"/>
    </source>
</evidence>
<evidence type="ECO:0000313" key="8">
    <source>
        <dbReference type="Proteomes" id="UP000606889"/>
    </source>
</evidence>
<evidence type="ECO:0000256" key="4">
    <source>
        <dbReference type="ARBA" id="ARBA00022679"/>
    </source>
</evidence>